<accession>A0A7T8JXM0</accession>
<gene>
    <name evidence="1" type="ORF">FKW44_018333</name>
</gene>
<reference evidence="2" key="1">
    <citation type="submission" date="2021-01" db="EMBL/GenBank/DDBJ databases">
        <title>Caligus Genome Assembly.</title>
        <authorList>
            <person name="Gallardo-Escarate C."/>
        </authorList>
    </citation>
    <scope>NUCLEOTIDE SEQUENCE [LARGE SCALE GENOMIC DNA]</scope>
</reference>
<feature type="non-terminal residue" evidence="1">
    <location>
        <position position="1"/>
    </location>
</feature>
<organism evidence="1 2">
    <name type="scientific">Caligus rogercresseyi</name>
    <name type="common">Sea louse</name>
    <dbReference type="NCBI Taxonomy" id="217165"/>
    <lineage>
        <taxon>Eukaryota</taxon>
        <taxon>Metazoa</taxon>
        <taxon>Ecdysozoa</taxon>
        <taxon>Arthropoda</taxon>
        <taxon>Crustacea</taxon>
        <taxon>Multicrustacea</taxon>
        <taxon>Hexanauplia</taxon>
        <taxon>Copepoda</taxon>
        <taxon>Siphonostomatoida</taxon>
        <taxon>Caligidae</taxon>
        <taxon>Caligus</taxon>
    </lineage>
</organism>
<evidence type="ECO:0000313" key="1">
    <source>
        <dbReference type="EMBL" id="QQP37901.1"/>
    </source>
</evidence>
<dbReference type="AlphaFoldDB" id="A0A7T8JXM0"/>
<protein>
    <submittedName>
        <fullName evidence="1">Uncharacterized protein</fullName>
    </submittedName>
</protein>
<dbReference type="EMBL" id="CP045901">
    <property type="protein sequence ID" value="QQP37901.1"/>
    <property type="molecule type" value="Genomic_DNA"/>
</dbReference>
<evidence type="ECO:0000313" key="2">
    <source>
        <dbReference type="Proteomes" id="UP000595437"/>
    </source>
</evidence>
<dbReference type="Proteomes" id="UP000595437">
    <property type="component" value="Chromosome 12"/>
</dbReference>
<sequence length="51" mass="5593">QLTSNELLSPQDLRGIILAATARHGAPTLKIPSVTDNSWTLASREIKYFPT</sequence>
<keyword evidence="2" id="KW-1185">Reference proteome</keyword>
<name>A0A7T8JXM0_CALRO</name>
<feature type="non-terminal residue" evidence="1">
    <location>
        <position position="51"/>
    </location>
</feature>
<proteinExistence type="predicted"/>